<dbReference type="EMBL" id="CAUJNA010000968">
    <property type="protein sequence ID" value="CAJ1382980.1"/>
    <property type="molecule type" value="Genomic_DNA"/>
</dbReference>
<proteinExistence type="predicted"/>
<evidence type="ECO:0000313" key="2">
    <source>
        <dbReference type="Proteomes" id="UP001178507"/>
    </source>
</evidence>
<gene>
    <name evidence="1" type="ORF">EVOR1521_LOCUS10222</name>
</gene>
<dbReference type="AlphaFoldDB" id="A0AA36MRK1"/>
<protein>
    <submittedName>
        <fullName evidence="1">Uncharacterized protein</fullName>
    </submittedName>
</protein>
<comment type="caution">
    <text evidence="1">The sequence shown here is derived from an EMBL/GenBank/DDBJ whole genome shotgun (WGS) entry which is preliminary data.</text>
</comment>
<dbReference type="Proteomes" id="UP001178507">
    <property type="component" value="Unassembled WGS sequence"/>
</dbReference>
<evidence type="ECO:0000313" key="1">
    <source>
        <dbReference type="EMBL" id="CAJ1382980.1"/>
    </source>
</evidence>
<keyword evidence="2" id="KW-1185">Reference proteome</keyword>
<reference evidence="1" key="1">
    <citation type="submission" date="2023-08" db="EMBL/GenBank/DDBJ databases">
        <authorList>
            <person name="Chen Y."/>
            <person name="Shah S."/>
            <person name="Dougan E. K."/>
            <person name="Thang M."/>
            <person name="Chan C."/>
        </authorList>
    </citation>
    <scope>NUCLEOTIDE SEQUENCE</scope>
</reference>
<name>A0AA36MRK1_9DINO</name>
<organism evidence="1 2">
    <name type="scientific">Effrenium voratum</name>
    <dbReference type="NCBI Taxonomy" id="2562239"/>
    <lineage>
        <taxon>Eukaryota</taxon>
        <taxon>Sar</taxon>
        <taxon>Alveolata</taxon>
        <taxon>Dinophyceae</taxon>
        <taxon>Suessiales</taxon>
        <taxon>Symbiodiniaceae</taxon>
        <taxon>Effrenium</taxon>
    </lineage>
</organism>
<accession>A0AA36MRK1</accession>
<sequence>MVEVLRVAVEPCGLCALDAPLQLEIAFRATGGGALPKAHWELRFVADLVHHQLPVELTLDASESQSESEGERIEILRASSASWQPVLALPQPALESLGLLEARLLADEAPGPARELALVRLVADVRRSGDQVLRGLLDPFK</sequence>